<sequence>MVYAHITGWGMAVPDKIMTNDDISKLVDTNDEWIRSRTGIVERRIAGKGESSATLAADAALRALKVANLKASELDLIIVSSSSPEHFFPATASLVQDRIGATKAGAFDLSAACTGFIFAMNMGAQTIRSGSLQNVLVIGTDTLSRFVDWTDRNTCILFGDGAGAFILQANERPGGISSGVMNSDGSGGDLLSVPAGGSKLPTTAETVRDGLHFLQMDGKGVFRFATRVMARATKETLEKAGLELEDVDLIIPHQANIRIIEAAARGLKLPMDKFMVNVDRYGNTSTASIPIAAVEAVESGRLNAGDKVVFVGFGAGLTWGALAAEWSEPLPSERKVYHGWYLVLARIRSVLLRMIRIVEGLLWGRWNQ</sequence>
<dbReference type="GO" id="GO:0005737">
    <property type="term" value="C:cytoplasm"/>
    <property type="evidence" value="ECO:0007669"/>
    <property type="project" value="UniProtKB-SubCell"/>
</dbReference>
<keyword evidence="5 14" id="KW-0276">Fatty acid metabolism</keyword>
<keyword evidence="4 14" id="KW-0808">Transferase</keyword>
<dbReference type="HAMAP" id="MF_01815">
    <property type="entry name" value="FabH"/>
    <property type="match status" value="1"/>
</dbReference>
<dbReference type="UniPathway" id="UPA00094"/>
<feature type="active site" evidence="14">
    <location>
        <position position="253"/>
    </location>
</feature>
<name>A0A8J6NJB8_9CHLR</name>
<comment type="pathway">
    <text evidence="1 14">Lipid metabolism; fatty acid biosynthesis.</text>
</comment>
<evidence type="ECO:0000259" key="16">
    <source>
        <dbReference type="Pfam" id="PF08545"/>
    </source>
</evidence>
<organism evidence="17 18">
    <name type="scientific">Candidatus Desulfolinea nitratireducens</name>
    <dbReference type="NCBI Taxonomy" id="2841698"/>
    <lineage>
        <taxon>Bacteria</taxon>
        <taxon>Bacillati</taxon>
        <taxon>Chloroflexota</taxon>
        <taxon>Anaerolineae</taxon>
        <taxon>Anaerolineales</taxon>
        <taxon>Anaerolineales incertae sedis</taxon>
        <taxon>Candidatus Desulfolinea</taxon>
    </lineage>
</organism>
<evidence type="ECO:0000256" key="10">
    <source>
        <dbReference type="ARBA" id="ARBA00051096"/>
    </source>
</evidence>
<evidence type="ECO:0000256" key="5">
    <source>
        <dbReference type="ARBA" id="ARBA00022832"/>
    </source>
</evidence>
<comment type="catalytic activity">
    <reaction evidence="13">
        <text>3-methylbutanoyl-CoA + malonyl-[ACP] + H(+) = 5-methyl-3-oxohexanoyl-[ACP] + CO2 + CoA</text>
        <dbReference type="Rhea" id="RHEA:42272"/>
        <dbReference type="Rhea" id="RHEA-COMP:9623"/>
        <dbReference type="Rhea" id="RHEA-COMP:9941"/>
        <dbReference type="ChEBI" id="CHEBI:15378"/>
        <dbReference type="ChEBI" id="CHEBI:16526"/>
        <dbReference type="ChEBI" id="CHEBI:57287"/>
        <dbReference type="ChEBI" id="CHEBI:57345"/>
        <dbReference type="ChEBI" id="CHEBI:78449"/>
        <dbReference type="ChEBI" id="CHEBI:78822"/>
        <dbReference type="EC" id="2.3.1.300"/>
    </reaction>
    <physiologicalReaction direction="left-to-right" evidence="13">
        <dbReference type="Rhea" id="RHEA:42273"/>
    </physiologicalReaction>
</comment>
<gene>
    <name evidence="14" type="primary">fabH</name>
    <name evidence="17" type="ORF">H8E29_16025</name>
</gene>
<dbReference type="GO" id="GO:0033818">
    <property type="term" value="F:beta-ketoacyl-acyl-carrier-protein synthase III activity"/>
    <property type="evidence" value="ECO:0007669"/>
    <property type="project" value="UniProtKB-UniRule"/>
</dbReference>
<dbReference type="EC" id="2.3.1.180" evidence="14"/>
<dbReference type="EMBL" id="JACNJN010000191">
    <property type="protein sequence ID" value="MBC8336771.1"/>
    <property type="molecule type" value="Genomic_DNA"/>
</dbReference>
<dbReference type="Gene3D" id="3.40.47.10">
    <property type="match status" value="1"/>
</dbReference>
<dbReference type="FunFam" id="3.40.47.10:FF:000004">
    <property type="entry name" value="3-oxoacyl-[acyl-carrier-protein] synthase 3"/>
    <property type="match status" value="1"/>
</dbReference>
<keyword evidence="9 14" id="KW-0012">Acyltransferase</keyword>
<reference evidence="17 18" key="1">
    <citation type="submission" date="2020-08" db="EMBL/GenBank/DDBJ databases">
        <title>Bridging the membrane lipid divide: bacteria of the FCB group superphylum have the potential to synthesize archaeal ether lipids.</title>
        <authorList>
            <person name="Villanueva L."/>
            <person name="Von Meijenfeldt F.A.B."/>
            <person name="Westbye A.B."/>
            <person name="Yadav S."/>
            <person name="Hopmans E.C."/>
            <person name="Dutilh B.E."/>
            <person name="Sinninghe Damste J.S."/>
        </authorList>
    </citation>
    <scope>NUCLEOTIDE SEQUENCE [LARGE SCALE GENOMIC DNA]</scope>
    <source>
        <strain evidence="17">NIOZ-UU36</strain>
    </source>
</reference>
<keyword evidence="3 14" id="KW-0444">Lipid biosynthesis</keyword>
<feature type="active site" evidence="14">
    <location>
        <position position="113"/>
    </location>
</feature>
<proteinExistence type="inferred from homology"/>
<dbReference type="InterPro" id="IPR004655">
    <property type="entry name" value="FabH"/>
</dbReference>
<feature type="region of interest" description="ACP-binding" evidence="14">
    <location>
        <begin position="254"/>
        <end position="258"/>
    </location>
</feature>
<dbReference type="GO" id="GO:0004315">
    <property type="term" value="F:3-oxoacyl-[acyl-carrier-protein] synthase activity"/>
    <property type="evidence" value="ECO:0007669"/>
    <property type="project" value="InterPro"/>
</dbReference>
<evidence type="ECO:0000256" key="6">
    <source>
        <dbReference type="ARBA" id="ARBA00023098"/>
    </source>
</evidence>
<feature type="active site" evidence="14">
    <location>
        <position position="283"/>
    </location>
</feature>
<dbReference type="SUPFAM" id="SSF53901">
    <property type="entry name" value="Thiolase-like"/>
    <property type="match status" value="1"/>
</dbReference>
<dbReference type="GO" id="GO:0006633">
    <property type="term" value="P:fatty acid biosynthetic process"/>
    <property type="evidence" value="ECO:0007669"/>
    <property type="project" value="UniProtKB-UniRule"/>
</dbReference>
<evidence type="ECO:0000256" key="3">
    <source>
        <dbReference type="ARBA" id="ARBA00022516"/>
    </source>
</evidence>
<evidence type="ECO:0000256" key="9">
    <source>
        <dbReference type="ARBA" id="ARBA00023315"/>
    </source>
</evidence>
<evidence type="ECO:0000256" key="14">
    <source>
        <dbReference type="HAMAP-Rule" id="MF_01815"/>
    </source>
</evidence>
<keyword evidence="7 14" id="KW-0275">Fatty acid biosynthesis</keyword>
<dbReference type="Proteomes" id="UP000614469">
    <property type="component" value="Unassembled WGS sequence"/>
</dbReference>
<protein>
    <recommendedName>
        <fullName evidence="14">Beta-ketoacyl-[acyl-carrier-protein] synthase III</fullName>
        <shortName evidence="14">Beta-ketoacyl-ACP synthase III</shortName>
        <shortName evidence="14">KAS III</shortName>
        <ecNumber evidence="14">2.3.1.180</ecNumber>
    </recommendedName>
    <alternativeName>
        <fullName evidence="14">3-oxoacyl-[acyl-carrier-protein] synthase 3</fullName>
    </alternativeName>
    <alternativeName>
        <fullName evidence="14">3-oxoacyl-[acyl-carrier-protein] synthase III</fullName>
    </alternativeName>
</protein>
<comment type="catalytic activity">
    <reaction evidence="10">
        <text>malonyl-[ACP] + acetyl-CoA + H(+) = 3-oxobutanoyl-[ACP] + CO2 + CoA</text>
        <dbReference type="Rhea" id="RHEA:12080"/>
        <dbReference type="Rhea" id="RHEA-COMP:9623"/>
        <dbReference type="Rhea" id="RHEA-COMP:9625"/>
        <dbReference type="ChEBI" id="CHEBI:15378"/>
        <dbReference type="ChEBI" id="CHEBI:16526"/>
        <dbReference type="ChEBI" id="CHEBI:57287"/>
        <dbReference type="ChEBI" id="CHEBI:57288"/>
        <dbReference type="ChEBI" id="CHEBI:78449"/>
        <dbReference type="ChEBI" id="CHEBI:78450"/>
        <dbReference type="EC" id="2.3.1.180"/>
    </reaction>
    <physiologicalReaction direction="left-to-right" evidence="10">
        <dbReference type="Rhea" id="RHEA:12081"/>
    </physiologicalReaction>
</comment>
<keyword evidence="8 14" id="KW-0511">Multifunctional enzyme</keyword>
<comment type="catalytic activity">
    <reaction evidence="12">
        <text>2-methylpropanoyl-CoA + malonyl-[ACP] + H(+) = 4-methyl-3-oxopentanoyl-[ACP] + CO2 + CoA</text>
        <dbReference type="Rhea" id="RHEA:42268"/>
        <dbReference type="Rhea" id="RHEA-COMP:9623"/>
        <dbReference type="Rhea" id="RHEA-COMP:9940"/>
        <dbReference type="ChEBI" id="CHEBI:15378"/>
        <dbReference type="ChEBI" id="CHEBI:16526"/>
        <dbReference type="ChEBI" id="CHEBI:57287"/>
        <dbReference type="ChEBI" id="CHEBI:57338"/>
        <dbReference type="ChEBI" id="CHEBI:78449"/>
        <dbReference type="ChEBI" id="CHEBI:78820"/>
        <dbReference type="EC" id="2.3.1.300"/>
    </reaction>
    <physiologicalReaction direction="left-to-right" evidence="12">
        <dbReference type="Rhea" id="RHEA:42269"/>
    </physiologicalReaction>
</comment>
<evidence type="ECO:0000256" key="12">
    <source>
        <dbReference type="ARBA" id="ARBA00052467"/>
    </source>
</evidence>
<evidence type="ECO:0000256" key="13">
    <source>
        <dbReference type="ARBA" id="ARBA00052985"/>
    </source>
</evidence>
<evidence type="ECO:0000256" key="4">
    <source>
        <dbReference type="ARBA" id="ARBA00022679"/>
    </source>
</evidence>
<evidence type="ECO:0000256" key="2">
    <source>
        <dbReference type="ARBA" id="ARBA00008642"/>
    </source>
</evidence>
<comment type="domain">
    <text evidence="14">The last Arg residue of the ACP-binding site is essential for the weak association between ACP/AcpP and FabH.</text>
</comment>
<dbReference type="Pfam" id="PF08541">
    <property type="entry name" value="ACP_syn_III_C"/>
    <property type="match status" value="1"/>
</dbReference>
<dbReference type="PANTHER" id="PTHR43091:SF1">
    <property type="entry name" value="BETA-KETOACYL-[ACYL-CARRIER-PROTEIN] SYNTHASE III, CHLOROPLASTIC"/>
    <property type="match status" value="1"/>
</dbReference>
<dbReference type="AlphaFoldDB" id="A0A8J6NJB8"/>
<comment type="caution">
    <text evidence="17">The sequence shown here is derived from an EMBL/GenBank/DDBJ whole genome shotgun (WGS) entry which is preliminary data.</text>
</comment>
<comment type="catalytic activity">
    <reaction evidence="11">
        <text>(2S)-2-methylbutanoyl-CoA + malonyl-[ACP] + H(+) = (4S)-4-methyl-3-oxohexanoyl-[ACP] + CO2 + CoA</text>
        <dbReference type="Rhea" id="RHEA:42276"/>
        <dbReference type="Rhea" id="RHEA-COMP:9623"/>
        <dbReference type="Rhea" id="RHEA-COMP:17148"/>
        <dbReference type="ChEBI" id="CHEBI:15378"/>
        <dbReference type="ChEBI" id="CHEBI:16526"/>
        <dbReference type="ChEBI" id="CHEBI:57287"/>
        <dbReference type="ChEBI" id="CHEBI:78449"/>
        <dbReference type="ChEBI" id="CHEBI:88166"/>
        <dbReference type="ChEBI" id="CHEBI:167462"/>
        <dbReference type="EC" id="2.3.1.300"/>
    </reaction>
    <physiologicalReaction direction="left-to-right" evidence="11">
        <dbReference type="Rhea" id="RHEA:42277"/>
    </physiologicalReaction>
</comment>
<dbReference type="Pfam" id="PF08545">
    <property type="entry name" value="ACP_syn_III"/>
    <property type="match status" value="1"/>
</dbReference>
<dbReference type="NCBIfam" id="NF006829">
    <property type="entry name" value="PRK09352.1"/>
    <property type="match status" value="1"/>
</dbReference>
<comment type="similarity">
    <text evidence="2 14">Belongs to the thiolase-like superfamily. FabH family.</text>
</comment>
<evidence type="ECO:0000256" key="11">
    <source>
        <dbReference type="ARBA" id="ARBA00052407"/>
    </source>
</evidence>
<dbReference type="InterPro" id="IPR016039">
    <property type="entry name" value="Thiolase-like"/>
</dbReference>
<keyword evidence="6 14" id="KW-0443">Lipid metabolism</keyword>
<evidence type="ECO:0000313" key="17">
    <source>
        <dbReference type="EMBL" id="MBC8336771.1"/>
    </source>
</evidence>
<evidence type="ECO:0000256" key="8">
    <source>
        <dbReference type="ARBA" id="ARBA00023268"/>
    </source>
</evidence>
<dbReference type="CDD" id="cd00830">
    <property type="entry name" value="KAS_III"/>
    <property type="match status" value="1"/>
</dbReference>
<dbReference type="InterPro" id="IPR013751">
    <property type="entry name" value="ACP_syn_III_N"/>
</dbReference>
<evidence type="ECO:0000313" key="18">
    <source>
        <dbReference type="Proteomes" id="UP000614469"/>
    </source>
</evidence>
<feature type="domain" description="Beta-ketoacyl-[acyl-carrier-protein] synthase III N-terminal" evidence="16">
    <location>
        <begin position="107"/>
        <end position="185"/>
    </location>
</feature>
<keyword evidence="14" id="KW-0963">Cytoplasm</keyword>
<accession>A0A8J6NJB8</accession>
<evidence type="ECO:0000256" key="7">
    <source>
        <dbReference type="ARBA" id="ARBA00023160"/>
    </source>
</evidence>
<evidence type="ECO:0000259" key="15">
    <source>
        <dbReference type="Pfam" id="PF08541"/>
    </source>
</evidence>
<dbReference type="PANTHER" id="PTHR43091">
    <property type="entry name" value="3-OXOACYL-[ACYL-CARRIER-PROTEIN] SYNTHASE"/>
    <property type="match status" value="1"/>
</dbReference>
<dbReference type="NCBIfam" id="TIGR00747">
    <property type="entry name" value="fabH"/>
    <property type="match status" value="1"/>
</dbReference>
<dbReference type="InterPro" id="IPR013747">
    <property type="entry name" value="ACP_syn_III_C"/>
</dbReference>
<comment type="subunit">
    <text evidence="14">Homodimer.</text>
</comment>
<comment type="subcellular location">
    <subcellularLocation>
        <location evidence="14">Cytoplasm</location>
    </subcellularLocation>
</comment>
<feature type="domain" description="Beta-ketoacyl-[acyl-carrier-protein] synthase III C-terminal" evidence="15">
    <location>
        <begin position="237"/>
        <end position="326"/>
    </location>
</feature>
<evidence type="ECO:0000256" key="1">
    <source>
        <dbReference type="ARBA" id="ARBA00005194"/>
    </source>
</evidence>
<comment type="function">
    <text evidence="14">Catalyzes the condensation reaction of fatty acid synthesis by the addition to an acyl acceptor of two carbons from malonyl-ACP. Catalyzes the first condensation reaction which initiates fatty acid synthesis and may therefore play a role in governing the total rate of fatty acid production. Possesses both acetoacetyl-ACP synthase and acetyl transacylase activities. Its substrate specificity determines the biosynthesis of branched-chain and/or straight-chain of fatty acids.</text>
</comment>